<dbReference type="Proteomes" id="UP000514509">
    <property type="component" value="Chromosome"/>
</dbReference>
<dbReference type="KEGG" id="add:HUW48_18770"/>
<organism evidence="2 3">
    <name type="scientific">Adhaeribacter radiodurans</name>
    <dbReference type="NCBI Taxonomy" id="2745197"/>
    <lineage>
        <taxon>Bacteria</taxon>
        <taxon>Pseudomonadati</taxon>
        <taxon>Bacteroidota</taxon>
        <taxon>Cytophagia</taxon>
        <taxon>Cytophagales</taxon>
        <taxon>Hymenobacteraceae</taxon>
        <taxon>Adhaeribacter</taxon>
    </lineage>
</organism>
<keyword evidence="1" id="KW-0812">Transmembrane</keyword>
<gene>
    <name evidence="2" type="ORF">HUW48_18770</name>
</gene>
<reference evidence="2 3" key="2">
    <citation type="submission" date="2020-08" db="EMBL/GenBank/DDBJ databases">
        <title>Adhaeribacter dokdonensis sp. nov., isolated from the rhizosphere of Elymus tsukushiensis, a plant native to the Dokdo Islands, Republic of Korea.</title>
        <authorList>
            <person name="Ghim S.Y."/>
        </authorList>
    </citation>
    <scope>NUCLEOTIDE SEQUENCE [LARGE SCALE GENOMIC DNA]</scope>
    <source>
        <strain evidence="2 3">KUDC8001</strain>
    </source>
</reference>
<protein>
    <recommendedName>
        <fullName evidence="4">PH domain-containing protein</fullName>
    </recommendedName>
</protein>
<dbReference type="EMBL" id="CP055153">
    <property type="protein sequence ID" value="QMU29942.1"/>
    <property type="molecule type" value="Genomic_DNA"/>
</dbReference>
<keyword evidence="3" id="KW-1185">Reference proteome</keyword>
<evidence type="ECO:0000313" key="2">
    <source>
        <dbReference type="EMBL" id="QMU29942.1"/>
    </source>
</evidence>
<proteinExistence type="predicted"/>
<sequence>MALYKYSQADWKFPTLSFVVCFLTYQLLLKLVGFGVALFLSLAIEVIILVFFTKYFKSVAEFHDSYLLVKKGFSNKTEKIPYSEFQKISYSNATRFLKLNLYTNGNKLELPPPARLAQAKELFAWLQIKNPAIAFEITQPEPALD</sequence>
<keyword evidence="1" id="KW-0472">Membrane</keyword>
<dbReference type="AlphaFoldDB" id="A0A7L7LAT0"/>
<evidence type="ECO:0000256" key="1">
    <source>
        <dbReference type="SAM" id="Phobius"/>
    </source>
</evidence>
<accession>A0A7L7LAT0</accession>
<feature type="transmembrane region" description="Helical" evidence="1">
    <location>
        <begin position="34"/>
        <end position="52"/>
    </location>
</feature>
<evidence type="ECO:0000313" key="3">
    <source>
        <dbReference type="Proteomes" id="UP000514509"/>
    </source>
</evidence>
<evidence type="ECO:0008006" key="4">
    <source>
        <dbReference type="Google" id="ProtNLM"/>
    </source>
</evidence>
<reference evidence="2 3" key="1">
    <citation type="submission" date="2020-06" db="EMBL/GenBank/DDBJ databases">
        <authorList>
            <person name="Hwang Y.J."/>
        </authorList>
    </citation>
    <scope>NUCLEOTIDE SEQUENCE [LARGE SCALE GENOMIC DNA]</scope>
    <source>
        <strain evidence="2 3">KUDC8001</strain>
    </source>
</reference>
<dbReference type="RefSeq" id="WP_182412401.1">
    <property type="nucleotide sequence ID" value="NZ_CP055153.1"/>
</dbReference>
<name>A0A7L7LAT0_9BACT</name>
<keyword evidence="1" id="KW-1133">Transmembrane helix</keyword>